<evidence type="ECO:0000256" key="2">
    <source>
        <dbReference type="ARBA" id="ARBA00006285"/>
    </source>
</evidence>
<dbReference type="InterPro" id="IPR015882">
    <property type="entry name" value="HEX_bac_N"/>
</dbReference>
<dbReference type="PANTHER" id="PTHR22600">
    <property type="entry name" value="BETA-HEXOSAMINIDASE"/>
    <property type="match status" value="1"/>
</dbReference>
<evidence type="ECO:0000313" key="12">
    <source>
        <dbReference type="EMBL" id="RKP46362.1"/>
    </source>
</evidence>
<feature type="domain" description="Chitobiase/beta-hexosaminidases N-terminal" evidence="11">
    <location>
        <begin position="57"/>
        <end position="220"/>
    </location>
</feature>
<dbReference type="PRINTS" id="PR00738">
    <property type="entry name" value="GLHYDRLASE20"/>
</dbReference>
<proteinExistence type="inferred from homology"/>
<organism evidence="12 13">
    <name type="scientific">Trinickia fusca</name>
    <dbReference type="NCBI Taxonomy" id="2419777"/>
    <lineage>
        <taxon>Bacteria</taxon>
        <taxon>Pseudomonadati</taxon>
        <taxon>Pseudomonadota</taxon>
        <taxon>Betaproteobacteria</taxon>
        <taxon>Burkholderiales</taxon>
        <taxon>Burkholderiaceae</taxon>
        <taxon>Trinickia</taxon>
    </lineage>
</organism>
<evidence type="ECO:0000256" key="9">
    <source>
        <dbReference type="SAM" id="MobiDB-lite"/>
    </source>
</evidence>
<name>A0A494X7V0_9BURK</name>
<dbReference type="OrthoDB" id="9763537at2"/>
<dbReference type="AlphaFoldDB" id="A0A494X7V0"/>
<evidence type="ECO:0000256" key="4">
    <source>
        <dbReference type="ARBA" id="ARBA00022801"/>
    </source>
</evidence>
<dbReference type="InterPro" id="IPR014756">
    <property type="entry name" value="Ig_E-set"/>
</dbReference>
<dbReference type="InterPro" id="IPR029018">
    <property type="entry name" value="Hex-like_dom2"/>
</dbReference>
<protein>
    <recommendedName>
        <fullName evidence="3">beta-N-acetylhexosaminidase</fullName>
        <ecNumber evidence="3">3.2.1.52</ecNumber>
    </recommendedName>
    <alternativeName>
        <fullName evidence="6">Beta-N-acetylhexosaminidase</fullName>
    </alternativeName>
    <alternativeName>
        <fullName evidence="7">N-acetyl-beta-glucosaminidase</fullName>
    </alternativeName>
</protein>
<evidence type="ECO:0000256" key="5">
    <source>
        <dbReference type="ARBA" id="ARBA00023295"/>
    </source>
</evidence>
<dbReference type="InterPro" id="IPR004866">
    <property type="entry name" value="CHB/HEX_N_dom"/>
</dbReference>
<evidence type="ECO:0000256" key="6">
    <source>
        <dbReference type="ARBA" id="ARBA00030512"/>
    </source>
</evidence>
<dbReference type="GO" id="GO:0030247">
    <property type="term" value="F:polysaccharide binding"/>
    <property type="evidence" value="ECO:0007669"/>
    <property type="project" value="InterPro"/>
</dbReference>
<evidence type="ECO:0000256" key="10">
    <source>
        <dbReference type="SAM" id="SignalP"/>
    </source>
</evidence>
<dbReference type="GO" id="GO:0004563">
    <property type="term" value="F:beta-N-acetylhexosaminidase activity"/>
    <property type="evidence" value="ECO:0007669"/>
    <property type="project" value="UniProtKB-EC"/>
</dbReference>
<evidence type="ECO:0000256" key="3">
    <source>
        <dbReference type="ARBA" id="ARBA00012663"/>
    </source>
</evidence>
<dbReference type="SUPFAM" id="SSF49384">
    <property type="entry name" value="Carbohydrate-binding domain"/>
    <property type="match status" value="1"/>
</dbReference>
<accession>A0A494X7V0</accession>
<keyword evidence="10" id="KW-0732">Signal</keyword>
<dbReference type="EC" id="3.2.1.52" evidence="3"/>
<dbReference type="GO" id="GO:0016020">
    <property type="term" value="C:membrane"/>
    <property type="evidence" value="ECO:0007669"/>
    <property type="project" value="TreeGrafter"/>
</dbReference>
<dbReference type="GO" id="GO:0005975">
    <property type="term" value="P:carbohydrate metabolic process"/>
    <property type="evidence" value="ECO:0007669"/>
    <property type="project" value="InterPro"/>
</dbReference>
<keyword evidence="4" id="KW-0378">Hydrolase</keyword>
<dbReference type="SUPFAM" id="SSF81296">
    <property type="entry name" value="E set domains"/>
    <property type="match status" value="1"/>
</dbReference>
<dbReference type="Pfam" id="PF02838">
    <property type="entry name" value="Glyco_hydro_20b"/>
    <property type="match status" value="1"/>
</dbReference>
<comment type="similarity">
    <text evidence="2">Belongs to the glycosyl hydrolase 20 family.</text>
</comment>
<keyword evidence="5" id="KW-0326">Glycosidase</keyword>
<evidence type="ECO:0000259" key="11">
    <source>
        <dbReference type="SMART" id="SM01081"/>
    </source>
</evidence>
<dbReference type="InterPro" id="IPR025705">
    <property type="entry name" value="Beta_hexosaminidase_sua/sub"/>
</dbReference>
<dbReference type="InterPro" id="IPR012291">
    <property type="entry name" value="CBM2_carb-bd_dom_sf"/>
</dbReference>
<evidence type="ECO:0000256" key="7">
    <source>
        <dbReference type="ARBA" id="ARBA00033000"/>
    </source>
</evidence>
<comment type="catalytic activity">
    <reaction evidence="1">
        <text>Hydrolysis of terminal non-reducing N-acetyl-D-hexosamine residues in N-acetyl-beta-D-hexosaminides.</text>
        <dbReference type="EC" id="3.2.1.52"/>
    </reaction>
</comment>
<dbReference type="EMBL" id="RBZV01000007">
    <property type="protein sequence ID" value="RKP46362.1"/>
    <property type="molecule type" value="Genomic_DNA"/>
</dbReference>
<feature type="region of interest" description="Disordered" evidence="9">
    <location>
        <begin position="198"/>
        <end position="220"/>
    </location>
</feature>
<dbReference type="SUPFAM" id="SSF51445">
    <property type="entry name" value="(Trans)glycosidases"/>
    <property type="match status" value="1"/>
</dbReference>
<dbReference type="Proteomes" id="UP000280434">
    <property type="component" value="Unassembled WGS sequence"/>
</dbReference>
<dbReference type="InterPro" id="IPR017853">
    <property type="entry name" value="GH"/>
</dbReference>
<sequence length="831" mass="91215">MNRIPHFLCAGLLAAAALSPVAALAQLGVGEGTGAAAATNAAPQHVAPTALATLLSNNLALHVAADNNHGAAAGVPCASLGADWASCATGRLIFVNRGQQLITDGGWKLYLHSIRRLLRIDRPGFTLRHLTGDLYELTPQPGSLRLAPGERFELPFVGEYWYLRYSDLLPRPYVVVAGAQPAVLKYDDTDDETRYVESLPPDAQSNSPGNAPPVAAQAVSDRALPSVKRQRALDGTLDLHGVDLRLPDISPAQVESLRERAHTLGLDDAGTRVAGIVAPQRLPADIAVPGGYRLTIGPSGAFIEGYDAAGEYYGVQTLYSLVQEGGGRIPAMRIEDAPRFPHRGMHVDLARNFKHPATLRRLIDQMSAYKLNRLHLHLSDDEGWRIEIPGLPELTEIGGRRCHDLSETHCLLPQLGSGPDNRSGGGYLTRNDYIELVRYAADHFVEVIPEIDMPAHSRAAVVTMEARYRRLHAEGQEQEATEYRLLDPQDTSQLTTVQFYDRRSDLNPCVPGALNFASKVIREIASMHAQAQVPLHIWHFGGDEAKNILLGAGFQPLNGTDPGKGRVDLAAQDKPWARSPMCKALLQRGEIKSIDELPTRFAKQVSMQVAANGINTMAAWEDGLKGASGPQEFGTRNVMVSLWDTIFWGGADSARDWSAKGYQTVLALPDYLYFDFPYTLNPRERGYYWGSHATDEYKVFSFAPENLPQNAELFGDRDGNPFEVTGTGGAPRIEGIQGQAWGEVMRNDRLLEYMVYPRLLALAERAWHKADWELPFVAGVSYKLGATHHVDMVALERDWAGFATVLKQRELPKLERAGIGYRKPTFTLTGE</sequence>
<dbReference type="SUPFAM" id="SSF55545">
    <property type="entry name" value="beta-N-acetylhexosaminidase-like domain"/>
    <property type="match status" value="1"/>
</dbReference>
<dbReference type="SMART" id="SM01081">
    <property type="entry name" value="CHB_HEX"/>
    <property type="match status" value="1"/>
</dbReference>
<dbReference type="GO" id="GO:0030203">
    <property type="term" value="P:glycosaminoglycan metabolic process"/>
    <property type="evidence" value="ECO:0007669"/>
    <property type="project" value="TreeGrafter"/>
</dbReference>
<dbReference type="InterPro" id="IPR008965">
    <property type="entry name" value="CBM2/CBM3_carb-bd_dom_sf"/>
</dbReference>
<gene>
    <name evidence="12" type="ORF">D7S89_17125</name>
</gene>
<comment type="caution">
    <text evidence="12">The sequence shown here is derived from an EMBL/GenBank/DDBJ whole genome shotgun (WGS) entry which is preliminary data.</text>
</comment>
<dbReference type="Gene3D" id="3.20.20.80">
    <property type="entry name" value="Glycosidases"/>
    <property type="match status" value="1"/>
</dbReference>
<dbReference type="PANTHER" id="PTHR22600:SF57">
    <property type="entry name" value="BETA-N-ACETYLHEXOSAMINIDASE"/>
    <property type="match status" value="1"/>
</dbReference>
<dbReference type="RefSeq" id="WP_121279123.1">
    <property type="nucleotide sequence ID" value="NZ_RBZV01000007.1"/>
</dbReference>
<feature type="active site" description="Proton donor" evidence="8">
    <location>
        <position position="544"/>
    </location>
</feature>
<dbReference type="Gene3D" id="2.60.40.290">
    <property type="match status" value="1"/>
</dbReference>
<feature type="signal peptide" evidence="10">
    <location>
        <begin position="1"/>
        <end position="25"/>
    </location>
</feature>
<evidence type="ECO:0000313" key="13">
    <source>
        <dbReference type="Proteomes" id="UP000280434"/>
    </source>
</evidence>
<evidence type="ECO:0000256" key="8">
    <source>
        <dbReference type="PIRSR" id="PIRSR625705-1"/>
    </source>
</evidence>
<feature type="chain" id="PRO_5019857223" description="beta-N-acetylhexosaminidase" evidence="10">
    <location>
        <begin position="26"/>
        <end position="831"/>
    </location>
</feature>
<keyword evidence="13" id="KW-1185">Reference proteome</keyword>
<dbReference type="Gene3D" id="3.30.379.10">
    <property type="entry name" value="Chitobiase/beta-hexosaminidase domain 2-like"/>
    <property type="match status" value="1"/>
</dbReference>
<dbReference type="Pfam" id="PF00728">
    <property type="entry name" value="Glyco_hydro_20"/>
    <property type="match status" value="1"/>
</dbReference>
<evidence type="ECO:0000256" key="1">
    <source>
        <dbReference type="ARBA" id="ARBA00001231"/>
    </source>
</evidence>
<dbReference type="Pfam" id="PF03173">
    <property type="entry name" value="CHB_HEX"/>
    <property type="match status" value="1"/>
</dbReference>
<dbReference type="InterPro" id="IPR015883">
    <property type="entry name" value="Glyco_hydro_20_cat"/>
</dbReference>
<reference evidence="12 13" key="1">
    <citation type="submission" date="2018-10" db="EMBL/GenBank/DDBJ databases">
        <title>Paraburkholderia sp. 7MK8-2, isolated from soil.</title>
        <authorList>
            <person name="Gao Z.-H."/>
            <person name="Qiu L.-H."/>
        </authorList>
    </citation>
    <scope>NUCLEOTIDE SEQUENCE [LARGE SCALE GENOMIC DNA]</scope>
    <source>
        <strain evidence="12 13">7MK8-2</strain>
    </source>
</reference>